<dbReference type="HOGENOM" id="CLU_556734_0_0_1"/>
<reference evidence="2 3" key="1">
    <citation type="journal article" date="2014" name="PLoS Genet.">
        <title>Analysis of the Phlebiopsis gigantea genome, transcriptome and secretome provides insight into its pioneer colonization strategies of wood.</title>
        <authorList>
            <person name="Hori C."/>
            <person name="Ishida T."/>
            <person name="Igarashi K."/>
            <person name="Samejima M."/>
            <person name="Suzuki H."/>
            <person name="Master E."/>
            <person name="Ferreira P."/>
            <person name="Ruiz-Duenas F.J."/>
            <person name="Held B."/>
            <person name="Canessa P."/>
            <person name="Larrondo L.F."/>
            <person name="Schmoll M."/>
            <person name="Druzhinina I.S."/>
            <person name="Kubicek C.P."/>
            <person name="Gaskell J.A."/>
            <person name="Kersten P."/>
            <person name="St John F."/>
            <person name="Glasner J."/>
            <person name="Sabat G."/>
            <person name="Splinter BonDurant S."/>
            <person name="Syed K."/>
            <person name="Yadav J."/>
            <person name="Mgbeahuruike A.C."/>
            <person name="Kovalchuk A."/>
            <person name="Asiegbu F.O."/>
            <person name="Lackner G."/>
            <person name="Hoffmeister D."/>
            <person name="Rencoret J."/>
            <person name="Gutierrez A."/>
            <person name="Sun H."/>
            <person name="Lindquist E."/>
            <person name="Barry K."/>
            <person name="Riley R."/>
            <person name="Grigoriev I.V."/>
            <person name="Henrissat B."/>
            <person name="Kues U."/>
            <person name="Berka R.M."/>
            <person name="Martinez A.T."/>
            <person name="Covert S.F."/>
            <person name="Blanchette R.A."/>
            <person name="Cullen D."/>
        </authorList>
    </citation>
    <scope>NUCLEOTIDE SEQUENCE [LARGE SCALE GENOMIC DNA]</scope>
    <source>
        <strain evidence="2 3">11061_1 CR5-6</strain>
    </source>
</reference>
<feature type="region of interest" description="Disordered" evidence="1">
    <location>
        <begin position="344"/>
        <end position="380"/>
    </location>
</feature>
<feature type="region of interest" description="Disordered" evidence="1">
    <location>
        <begin position="418"/>
        <end position="439"/>
    </location>
</feature>
<feature type="compositionally biased region" description="Basic and acidic residues" evidence="1">
    <location>
        <begin position="10"/>
        <end position="19"/>
    </location>
</feature>
<feature type="region of interest" description="Disordered" evidence="1">
    <location>
        <begin position="1"/>
        <end position="30"/>
    </location>
</feature>
<dbReference type="Proteomes" id="UP000053257">
    <property type="component" value="Unassembled WGS sequence"/>
</dbReference>
<feature type="compositionally biased region" description="Basic residues" evidence="1">
    <location>
        <begin position="361"/>
        <end position="371"/>
    </location>
</feature>
<dbReference type="OrthoDB" id="3259897at2759"/>
<sequence length="490" mass="54311">MLPTPRRPRLHVDTDEARADAASSTPFSRGAQDKFSHFHTSVFRSNQLEIQVHSSTVRSSHKHTYEPSKTLPVFGDHDKVEGAVLLDPQLSVTPGRLLVTFEGAFVYLSPDVLEDADETSAGRASRDKYRHLFFASTVSFQTGDGGSPRASMSLREAITNSVRSKRTVSPPETPVTARPHLPFSFEIPRPGRQGEELPPTCCNVSLGVVGVRGRSCVERAEVEYKIVTVWEGVDSDDRARLDAPIIYQPDTDFQSLDGLYLEPESWLEIPLRSDRPIPFKCAITLPDPPTFPRSGYIPFFVVFTTKPRSPTLAREIAADATIAISLLRQVTVLSRPSPLYSPNVAYSSASSDDSDAPPMTTKRRLLRRRGKSSPSLVSDLKSGSRLYNAAPLNKPLPPIPHGVSDTRSLQTDVCIGFPKRPRNPSTSHHRHPSLEEHSSLPDGLYKGKLRLEKTMLPSIDWAGLGVKYFIEVSVLFGQDELRARIPVRIF</sequence>
<evidence type="ECO:0000313" key="2">
    <source>
        <dbReference type="EMBL" id="KIP07307.1"/>
    </source>
</evidence>
<feature type="compositionally biased region" description="Basic residues" evidence="1">
    <location>
        <begin position="419"/>
        <end position="431"/>
    </location>
</feature>
<proteinExistence type="predicted"/>
<accession>A0A0C3S8D8</accession>
<feature type="region of interest" description="Disordered" evidence="1">
    <location>
        <begin position="161"/>
        <end position="183"/>
    </location>
</feature>
<evidence type="ECO:0000313" key="3">
    <source>
        <dbReference type="Proteomes" id="UP000053257"/>
    </source>
</evidence>
<name>A0A0C3S8D8_PHLG1</name>
<dbReference type="AlphaFoldDB" id="A0A0C3S8D8"/>
<organism evidence="2 3">
    <name type="scientific">Phlebiopsis gigantea (strain 11061_1 CR5-6)</name>
    <name type="common">White-rot fungus</name>
    <name type="synonym">Peniophora gigantea</name>
    <dbReference type="NCBI Taxonomy" id="745531"/>
    <lineage>
        <taxon>Eukaryota</taxon>
        <taxon>Fungi</taxon>
        <taxon>Dikarya</taxon>
        <taxon>Basidiomycota</taxon>
        <taxon>Agaricomycotina</taxon>
        <taxon>Agaricomycetes</taxon>
        <taxon>Polyporales</taxon>
        <taxon>Phanerochaetaceae</taxon>
        <taxon>Phlebiopsis</taxon>
    </lineage>
</organism>
<protein>
    <submittedName>
        <fullName evidence="2">Uncharacterized protein</fullName>
    </submittedName>
</protein>
<dbReference type="STRING" id="745531.A0A0C3S8D8"/>
<keyword evidence="3" id="KW-1185">Reference proteome</keyword>
<evidence type="ECO:0000256" key="1">
    <source>
        <dbReference type="SAM" id="MobiDB-lite"/>
    </source>
</evidence>
<dbReference type="EMBL" id="KN840500">
    <property type="protein sequence ID" value="KIP07307.1"/>
    <property type="molecule type" value="Genomic_DNA"/>
</dbReference>
<gene>
    <name evidence="2" type="ORF">PHLGIDRAFT_19214</name>
</gene>